<comment type="catalytic activity">
    <reaction evidence="10 12">
        <text>hydrogencarbonate + L-glutamine + 2 ATP + H2O = carbamoyl phosphate + L-glutamate + 2 ADP + phosphate + 2 H(+)</text>
        <dbReference type="Rhea" id="RHEA:18633"/>
        <dbReference type="ChEBI" id="CHEBI:15377"/>
        <dbReference type="ChEBI" id="CHEBI:15378"/>
        <dbReference type="ChEBI" id="CHEBI:17544"/>
        <dbReference type="ChEBI" id="CHEBI:29985"/>
        <dbReference type="ChEBI" id="CHEBI:30616"/>
        <dbReference type="ChEBI" id="CHEBI:43474"/>
        <dbReference type="ChEBI" id="CHEBI:58228"/>
        <dbReference type="ChEBI" id="CHEBI:58359"/>
        <dbReference type="ChEBI" id="CHEBI:456216"/>
        <dbReference type="EC" id="6.3.5.5"/>
    </reaction>
</comment>
<dbReference type="InterPro" id="IPR050472">
    <property type="entry name" value="Anth_synth/Amidotransfase"/>
</dbReference>
<dbReference type="GO" id="GO:0006207">
    <property type="term" value="P:'de novo' pyrimidine nucleobase biosynthetic process"/>
    <property type="evidence" value="ECO:0007669"/>
    <property type="project" value="InterPro"/>
</dbReference>
<dbReference type="EC" id="6.3.5.5" evidence="12"/>
<dbReference type="InterPro" id="IPR029062">
    <property type="entry name" value="Class_I_gatase-like"/>
</dbReference>
<feature type="binding site" evidence="12">
    <location>
        <position position="50"/>
    </location>
    <ligand>
        <name>L-glutamine</name>
        <dbReference type="ChEBI" id="CHEBI:58359"/>
    </ligand>
</feature>
<dbReference type="FunFam" id="3.50.30.20:FF:000001">
    <property type="entry name" value="Carbamoyl-phosphate synthase small chain"/>
    <property type="match status" value="1"/>
</dbReference>
<feature type="region of interest" description="CPSase" evidence="12">
    <location>
        <begin position="1"/>
        <end position="191"/>
    </location>
</feature>
<keyword evidence="12" id="KW-0055">Arginine biosynthesis</keyword>
<keyword evidence="8 12" id="KW-0665">Pyrimidine biosynthesis</keyword>
<dbReference type="AlphaFoldDB" id="A0A4D6WWK8"/>
<dbReference type="GO" id="GO:0004088">
    <property type="term" value="F:carbamoyl-phosphate synthase (glutamine-hydrolyzing) activity"/>
    <property type="evidence" value="ECO:0007669"/>
    <property type="project" value="UniProtKB-UniRule"/>
</dbReference>
<feature type="binding site" evidence="12">
    <location>
        <position position="244"/>
    </location>
    <ligand>
        <name>L-glutamine</name>
        <dbReference type="ChEBI" id="CHEBI:58359"/>
    </ligand>
</feature>
<evidence type="ECO:0000256" key="3">
    <source>
        <dbReference type="ARBA" id="ARBA00007800"/>
    </source>
</evidence>
<sequence>MLNIFYPAVLCLDDGSIYKGWSFFKSFTSFGEIVFNTGMTGYQEIVTDPSYSGQMVVFTYPEIGNTGLNHKDSESNLIHIKGIIAKNICLNPSNWRATISIKEYMLNKRIPHIFGLDTRALTRSLRVKGVMTGYISNKILLVDNWNLLKKIVNLDLVKRVTTSKIFHLKNKDNSCYNYLNCAINKDKITNKRICIVLIDFGVKNNILLRLLSYGCNLYILPATTNYKEILRYKPDGIILSNGPGNPSNVSYSIDTIKKLICYSNLPIFGICMGHQLLSLALGASTFKLKFGHRGLNHPSGLNQYSEITSQNHGFAVSLDDLWKNFIFKKNNIEITHFNLNDLTIGGILYHDKPIFSVQYHPEASPGPHDSDYLFKCFIQLISLIQCNKNL</sequence>
<evidence type="ECO:0000256" key="10">
    <source>
        <dbReference type="ARBA" id="ARBA00048816"/>
    </source>
</evidence>
<dbReference type="UniPathway" id="UPA00070">
    <property type="reaction ID" value="UER00115"/>
</dbReference>
<dbReference type="GO" id="GO:0006541">
    <property type="term" value="P:glutamine metabolic process"/>
    <property type="evidence" value="ECO:0007669"/>
    <property type="project" value="InterPro"/>
</dbReference>
<comment type="catalytic activity">
    <reaction evidence="11 12">
        <text>L-glutamine + H2O = L-glutamate + NH4(+)</text>
        <dbReference type="Rhea" id="RHEA:15889"/>
        <dbReference type="ChEBI" id="CHEBI:15377"/>
        <dbReference type="ChEBI" id="CHEBI:28938"/>
        <dbReference type="ChEBI" id="CHEBI:29985"/>
        <dbReference type="ChEBI" id="CHEBI:58359"/>
    </reaction>
</comment>
<dbReference type="NCBIfam" id="NF009475">
    <property type="entry name" value="PRK12838.1"/>
    <property type="match status" value="1"/>
</dbReference>
<keyword evidence="6 12" id="KW-0067">ATP-binding</keyword>
<dbReference type="SUPFAM" id="SSF52021">
    <property type="entry name" value="Carbamoyl phosphate synthetase, small subunit N-terminal domain"/>
    <property type="match status" value="1"/>
</dbReference>
<dbReference type="InterPro" id="IPR006274">
    <property type="entry name" value="CarbamoylP_synth_ssu"/>
</dbReference>
<dbReference type="CDD" id="cd01744">
    <property type="entry name" value="GATase1_CPSase"/>
    <property type="match status" value="1"/>
</dbReference>
<feature type="active site" description="Nucleophile" evidence="12">
    <location>
        <position position="271"/>
    </location>
</feature>
<comment type="similarity">
    <text evidence="3 12">Belongs to the CarA family.</text>
</comment>
<feature type="binding site" evidence="12">
    <location>
        <position position="313"/>
    </location>
    <ligand>
        <name>L-glutamine</name>
        <dbReference type="ChEBI" id="CHEBI:58359"/>
    </ligand>
</feature>
<evidence type="ECO:0000256" key="5">
    <source>
        <dbReference type="ARBA" id="ARBA00022741"/>
    </source>
</evidence>
<dbReference type="InterPro" id="IPR036480">
    <property type="entry name" value="CarbP_synth_ssu_N_sf"/>
</dbReference>
<dbReference type="InterPro" id="IPR035686">
    <property type="entry name" value="CPSase_GATase1"/>
</dbReference>
<comment type="function">
    <text evidence="12">Small subunit of the glutamine-dependent carbamoyl phosphate synthetase (CPSase). CPSase catalyzes the formation of carbamoyl phosphate from the ammonia moiety of glutamine, carbonate, and phosphate donated by ATP, constituting the first step of 2 biosynthetic pathways, one leading to arginine and/or urea and the other to pyrimidine nucleotides. The small subunit (glutamine amidotransferase) binds and cleaves glutamine to supply the large subunit with the substrate ammonia.</text>
</comment>
<gene>
    <name evidence="12 14" type="primary">carA</name>
</gene>
<dbReference type="Pfam" id="PF00988">
    <property type="entry name" value="CPSase_sm_chain"/>
    <property type="match status" value="1"/>
</dbReference>
<comment type="pathway">
    <text evidence="1 12">Pyrimidine metabolism; UMP biosynthesis via de novo pathway; (S)-dihydroorotate from bicarbonate: step 1/3.</text>
</comment>
<evidence type="ECO:0000256" key="4">
    <source>
        <dbReference type="ARBA" id="ARBA00022598"/>
    </source>
</evidence>
<dbReference type="Gene3D" id="3.40.50.880">
    <property type="match status" value="1"/>
</dbReference>
<dbReference type="GO" id="GO:0005524">
    <property type="term" value="F:ATP binding"/>
    <property type="evidence" value="ECO:0007669"/>
    <property type="project" value="UniProtKB-UniRule"/>
</dbReference>
<evidence type="ECO:0000259" key="13">
    <source>
        <dbReference type="SMART" id="SM01097"/>
    </source>
</evidence>
<keyword evidence="5 12" id="KW-0547">Nucleotide-binding</keyword>
<dbReference type="PANTHER" id="PTHR43418:SF7">
    <property type="entry name" value="CARBAMOYL-PHOSPHATE SYNTHASE SMALL CHAIN"/>
    <property type="match status" value="1"/>
</dbReference>
<dbReference type="Gene3D" id="3.50.30.20">
    <property type="entry name" value="Carbamoyl-phosphate synthase small subunit, N-terminal domain"/>
    <property type="match status" value="1"/>
</dbReference>
<dbReference type="InterPro" id="IPR017926">
    <property type="entry name" value="GATASE"/>
</dbReference>
<dbReference type="PRINTS" id="PR00099">
    <property type="entry name" value="CPSGATASE"/>
</dbReference>
<keyword evidence="7 12" id="KW-0315">Glutamine amidotransferase</keyword>
<evidence type="ECO:0000256" key="9">
    <source>
        <dbReference type="ARBA" id="ARBA00044031"/>
    </source>
</evidence>
<dbReference type="SUPFAM" id="SSF52317">
    <property type="entry name" value="Class I glutamine amidotransferase-like"/>
    <property type="match status" value="1"/>
</dbReference>
<evidence type="ECO:0000256" key="8">
    <source>
        <dbReference type="ARBA" id="ARBA00022975"/>
    </source>
</evidence>
<accession>A0A4D6WWK8</accession>
<comment type="pathway">
    <text evidence="2 12">Amino-acid biosynthesis; L-arginine biosynthesis; carbamoyl phosphate from bicarbonate: step 1/1.</text>
</comment>
<dbReference type="GO" id="GO:0004359">
    <property type="term" value="F:glutaminase activity"/>
    <property type="evidence" value="ECO:0007669"/>
    <property type="project" value="RHEA"/>
</dbReference>
<dbReference type="GO" id="GO:0044205">
    <property type="term" value="P:'de novo' UMP biosynthetic process"/>
    <property type="evidence" value="ECO:0007669"/>
    <property type="project" value="UniProtKB-UniRule"/>
</dbReference>
<geneLocation type="plastid" evidence="14"/>
<evidence type="ECO:0000256" key="1">
    <source>
        <dbReference type="ARBA" id="ARBA00004812"/>
    </source>
</evidence>
<keyword evidence="4 12" id="KW-0436">Ligase</keyword>
<feature type="binding site" evidence="12">
    <location>
        <position position="311"/>
    </location>
    <ligand>
        <name>L-glutamine</name>
        <dbReference type="ChEBI" id="CHEBI:58359"/>
    </ligand>
</feature>
<evidence type="ECO:0000256" key="12">
    <source>
        <dbReference type="HAMAP-Rule" id="MF_01209"/>
    </source>
</evidence>
<evidence type="ECO:0000256" key="6">
    <source>
        <dbReference type="ARBA" id="ARBA00022840"/>
    </source>
</evidence>
<feature type="active site" evidence="12">
    <location>
        <position position="362"/>
    </location>
</feature>
<feature type="binding site" evidence="12">
    <location>
        <position position="272"/>
    </location>
    <ligand>
        <name>L-glutamine</name>
        <dbReference type="ChEBI" id="CHEBI:58359"/>
    </ligand>
</feature>
<name>A0A4D6WWK8_9FLOR</name>
<dbReference type="PANTHER" id="PTHR43418">
    <property type="entry name" value="MULTIFUNCTIONAL TRYPTOPHAN BIOSYNTHESIS PROTEIN-RELATED"/>
    <property type="match status" value="1"/>
</dbReference>
<dbReference type="InterPro" id="IPR002474">
    <property type="entry name" value="CarbamoylP_synth_ssu_N"/>
</dbReference>
<feature type="active site" evidence="12">
    <location>
        <position position="360"/>
    </location>
</feature>
<dbReference type="Pfam" id="PF00117">
    <property type="entry name" value="GATase"/>
    <property type="match status" value="1"/>
</dbReference>
<evidence type="ECO:0000256" key="11">
    <source>
        <dbReference type="ARBA" id="ARBA00049285"/>
    </source>
</evidence>
<dbReference type="PROSITE" id="PS51273">
    <property type="entry name" value="GATASE_TYPE_1"/>
    <property type="match status" value="1"/>
</dbReference>
<dbReference type="NCBIfam" id="TIGR01368">
    <property type="entry name" value="CPSaseIIsmall"/>
    <property type="match status" value="1"/>
</dbReference>
<evidence type="ECO:0000256" key="7">
    <source>
        <dbReference type="ARBA" id="ARBA00022962"/>
    </source>
</evidence>
<reference evidence="14" key="1">
    <citation type="journal article" date="2019" name="Mol. Phylogenet. Evol.">
        <title>Morphological evolution and classification of the red algal order Ceramiales inferred using plastid phylogenomics.</title>
        <authorList>
            <person name="Diaz-Tapia P."/>
            <person name="Pasella M.M."/>
            <person name="Verbruggen H."/>
            <person name="Maggs C.A."/>
        </authorList>
    </citation>
    <scope>NUCLEOTIDE SEQUENCE</scope>
    <source>
        <strain evidence="14">PD3001_1</strain>
    </source>
</reference>
<keyword evidence="14" id="KW-0934">Plastid</keyword>
<proteinExistence type="inferred from homology"/>
<protein>
    <recommendedName>
        <fullName evidence="12">Carbamoyl phosphate synthase small chain</fullName>
        <ecNumber evidence="12">6.3.5.5</ecNumber>
    </recommendedName>
    <alternativeName>
        <fullName evidence="12">Carbamoyl phosphate synthetase glutamine chain</fullName>
    </alternativeName>
</protein>
<dbReference type="PRINTS" id="PR00096">
    <property type="entry name" value="GATASE"/>
</dbReference>
<dbReference type="HAMAP" id="MF_01209">
    <property type="entry name" value="CPSase_S_chain"/>
    <property type="match status" value="1"/>
</dbReference>
<comment type="subunit">
    <text evidence="12">Composed of two chains; the small (or glutamine) chain promotes the hydrolysis of glutamine to ammonia, which is used by the large (or ammonia) chain to synthesize carbamoyl phosphate. Tetramer of heterodimers (alpha,beta)4.</text>
</comment>
<evidence type="ECO:0000256" key="2">
    <source>
        <dbReference type="ARBA" id="ARBA00005077"/>
    </source>
</evidence>
<feature type="binding site" evidence="12">
    <location>
        <position position="275"/>
    </location>
    <ligand>
        <name>L-glutamine</name>
        <dbReference type="ChEBI" id="CHEBI:58359"/>
    </ligand>
</feature>
<dbReference type="GO" id="GO:0006526">
    <property type="term" value="P:L-arginine biosynthetic process"/>
    <property type="evidence" value="ECO:0007669"/>
    <property type="project" value="UniProtKB-UniRule"/>
</dbReference>
<comment type="subunit">
    <text evidence="9">Heterodimer composed of 2 chains; the small (or glutamine) chain promotes the hydrolysis of glutamine to ammonia, which is used by the large (or ammonia) chain to synthesize carbamoyl phosphate.</text>
</comment>
<evidence type="ECO:0000313" key="14">
    <source>
        <dbReference type="EMBL" id="QCI05945.1"/>
    </source>
</evidence>
<dbReference type="EMBL" id="MK814647">
    <property type="protein sequence ID" value="QCI05945.1"/>
    <property type="molecule type" value="Genomic_DNA"/>
</dbReference>
<reference evidence="14" key="2">
    <citation type="submission" date="2019-04" db="EMBL/GenBank/DDBJ databases">
        <authorList>
            <person name="Pasella M."/>
        </authorList>
    </citation>
    <scope>NUCLEOTIDE SEQUENCE</scope>
    <source>
        <strain evidence="14">PD3001_1</strain>
    </source>
</reference>
<dbReference type="SMART" id="SM01097">
    <property type="entry name" value="CPSase_sm_chain"/>
    <property type="match status" value="1"/>
</dbReference>
<feature type="binding site" evidence="12">
    <location>
        <position position="314"/>
    </location>
    <ligand>
        <name>L-glutamine</name>
        <dbReference type="ChEBI" id="CHEBI:58359"/>
    </ligand>
</feature>
<organism evidence="14">
    <name type="scientific">Delesseria sanguinea</name>
    <dbReference type="NCBI Taxonomy" id="131097"/>
    <lineage>
        <taxon>Eukaryota</taxon>
        <taxon>Rhodophyta</taxon>
        <taxon>Florideophyceae</taxon>
        <taxon>Rhodymeniophycidae</taxon>
        <taxon>Ceramiales</taxon>
        <taxon>Delesseriaceae</taxon>
        <taxon>Delesseria</taxon>
    </lineage>
</organism>
<feature type="domain" description="Carbamoyl-phosphate synthase small subunit N-terminal" evidence="13">
    <location>
        <begin position="6"/>
        <end position="136"/>
    </location>
</feature>
<keyword evidence="12" id="KW-0028">Amino-acid biosynthesis</keyword>
<dbReference type="UniPathway" id="UPA00068">
    <property type="reaction ID" value="UER00171"/>
</dbReference>
<feature type="binding site" evidence="12">
    <location>
        <position position="242"/>
    </location>
    <ligand>
        <name>L-glutamine</name>
        <dbReference type="ChEBI" id="CHEBI:58359"/>
    </ligand>
</feature>